<dbReference type="Pfam" id="PF00501">
    <property type="entry name" value="AMP-binding"/>
    <property type="match status" value="1"/>
</dbReference>
<dbReference type="OrthoDB" id="9778383at2"/>
<gene>
    <name evidence="3" type="primary">lcfB_2</name>
    <name evidence="3" type="ORF">Pan216_34400</name>
</gene>
<accession>A0A518B6H0</accession>
<dbReference type="InterPro" id="IPR050237">
    <property type="entry name" value="ATP-dep_AMP-bd_enzyme"/>
</dbReference>
<dbReference type="KEGG" id="knv:Pan216_34400"/>
<organism evidence="3 4">
    <name type="scientific">Kolteria novifilia</name>
    <dbReference type="NCBI Taxonomy" id="2527975"/>
    <lineage>
        <taxon>Bacteria</taxon>
        <taxon>Pseudomonadati</taxon>
        <taxon>Planctomycetota</taxon>
        <taxon>Planctomycetia</taxon>
        <taxon>Kolteriales</taxon>
        <taxon>Kolteriaceae</taxon>
        <taxon>Kolteria</taxon>
    </lineage>
</organism>
<keyword evidence="3" id="KW-0436">Ligase</keyword>
<proteinExistence type="predicted"/>
<dbReference type="Gene3D" id="3.40.50.12780">
    <property type="entry name" value="N-terminal domain of ligase-like"/>
    <property type="match status" value="1"/>
</dbReference>
<reference evidence="3 4" key="1">
    <citation type="submission" date="2019-02" db="EMBL/GenBank/DDBJ databases">
        <title>Deep-cultivation of Planctomycetes and their phenomic and genomic characterization uncovers novel biology.</title>
        <authorList>
            <person name="Wiegand S."/>
            <person name="Jogler M."/>
            <person name="Boedeker C."/>
            <person name="Pinto D."/>
            <person name="Vollmers J."/>
            <person name="Rivas-Marin E."/>
            <person name="Kohn T."/>
            <person name="Peeters S.H."/>
            <person name="Heuer A."/>
            <person name="Rast P."/>
            <person name="Oberbeckmann S."/>
            <person name="Bunk B."/>
            <person name="Jeske O."/>
            <person name="Meyerdierks A."/>
            <person name="Storesund J.E."/>
            <person name="Kallscheuer N."/>
            <person name="Luecker S."/>
            <person name="Lage O.M."/>
            <person name="Pohl T."/>
            <person name="Merkel B.J."/>
            <person name="Hornburger P."/>
            <person name="Mueller R.-W."/>
            <person name="Bruemmer F."/>
            <person name="Labrenz M."/>
            <person name="Spormann A.M."/>
            <person name="Op den Camp H."/>
            <person name="Overmann J."/>
            <person name="Amann R."/>
            <person name="Jetten M.S.M."/>
            <person name="Mascher T."/>
            <person name="Medema M.H."/>
            <person name="Devos D.P."/>
            <person name="Kaster A.-K."/>
            <person name="Ovreas L."/>
            <person name="Rohde M."/>
            <person name="Galperin M.Y."/>
            <person name="Jogler C."/>
        </authorList>
    </citation>
    <scope>NUCLEOTIDE SEQUENCE [LARGE SCALE GENOMIC DNA]</scope>
    <source>
        <strain evidence="3 4">Pan216</strain>
    </source>
</reference>
<dbReference type="InterPro" id="IPR020845">
    <property type="entry name" value="AMP-binding_CS"/>
</dbReference>
<feature type="domain" description="AMP-binding enzyme C-terminal" evidence="2">
    <location>
        <begin position="411"/>
        <end position="487"/>
    </location>
</feature>
<dbReference type="PANTHER" id="PTHR43767:SF1">
    <property type="entry name" value="NONRIBOSOMAL PEPTIDE SYNTHASE PES1 (EUROFUNG)-RELATED"/>
    <property type="match status" value="1"/>
</dbReference>
<dbReference type="PANTHER" id="PTHR43767">
    <property type="entry name" value="LONG-CHAIN-FATTY-ACID--COA LIGASE"/>
    <property type="match status" value="1"/>
</dbReference>
<dbReference type="EC" id="6.2.1.3" evidence="3"/>
<sequence length="518" mass="56804">MKIDRLLDDALGQFPEKPALIYRDRSWSFSSLDDISRRLAGGLVNLGIRPGDRIAIFTPNCPELLFTYLACLKLGAIAVPLNYRYQLPGVRFALEHSQASLVVAHEDLVDRLPPRLPGIAPKGYYVTGDTSYPSFLELLAARPFERTAFEASEPAIILYTSGSTGSPKGVLHSRGSLSAVIEATVQLEDVKPDDVSLVRSPCCHAAGLLTQLTTELSVGATSVLAMRSPPQETVELMRRHRVTRTRMAAADLTDFVRYATEHAVRLPYLRVCMAGGDTHSIETLRHFEEHFGFLPTQGIAMTELPVPCVCNPVNGPQKIGSLGLPLPGAEVRLVDDHDQDIAPGSVGEIVLRHPAMCVGYWRNPDATDELFSHGWLHMGDLAREDEEGYLWFVGRKKLIIVRRGSNIAPIEVEQVLNAHPKVYDSVVVGAPHPSEGQCPVAYVAPHDPLDPPTEDELRDFVGERLAAYKVPVLIFLLTDLPKSGTGKHDRRLLTRHIAQVLGDGSDSRVSVPDIIIGV</sequence>
<dbReference type="InterPro" id="IPR042099">
    <property type="entry name" value="ANL_N_sf"/>
</dbReference>
<dbReference type="InterPro" id="IPR045851">
    <property type="entry name" value="AMP-bd_C_sf"/>
</dbReference>
<dbReference type="SUPFAM" id="SSF56801">
    <property type="entry name" value="Acetyl-CoA synthetase-like"/>
    <property type="match status" value="1"/>
</dbReference>
<dbReference type="Gene3D" id="3.30.300.30">
    <property type="match status" value="1"/>
</dbReference>
<dbReference type="InterPro" id="IPR000873">
    <property type="entry name" value="AMP-dep_synth/lig_dom"/>
</dbReference>
<evidence type="ECO:0000313" key="4">
    <source>
        <dbReference type="Proteomes" id="UP000317093"/>
    </source>
</evidence>
<evidence type="ECO:0000313" key="3">
    <source>
        <dbReference type="EMBL" id="QDU62573.1"/>
    </source>
</evidence>
<dbReference type="Proteomes" id="UP000317093">
    <property type="component" value="Chromosome"/>
</dbReference>
<dbReference type="RefSeq" id="WP_145259425.1">
    <property type="nucleotide sequence ID" value="NZ_CP036279.1"/>
</dbReference>
<name>A0A518B6H0_9BACT</name>
<evidence type="ECO:0000259" key="2">
    <source>
        <dbReference type="Pfam" id="PF13193"/>
    </source>
</evidence>
<dbReference type="GO" id="GO:0004467">
    <property type="term" value="F:long-chain fatty acid-CoA ligase activity"/>
    <property type="evidence" value="ECO:0007669"/>
    <property type="project" value="UniProtKB-EC"/>
</dbReference>
<dbReference type="AlphaFoldDB" id="A0A518B6H0"/>
<dbReference type="InterPro" id="IPR025110">
    <property type="entry name" value="AMP-bd_C"/>
</dbReference>
<dbReference type="Pfam" id="PF13193">
    <property type="entry name" value="AMP-binding_C"/>
    <property type="match status" value="1"/>
</dbReference>
<feature type="domain" description="AMP-dependent synthetase/ligase" evidence="1">
    <location>
        <begin position="9"/>
        <end position="361"/>
    </location>
</feature>
<dbReference type="EMBL" id="CP036279">
    <property type="protein sequence ID" value="QDU62573.1"/>
    <property type="molecule type" value="Genomic_DNA"/>
</dbReference>
<dbReference type="PROSITE" id="PS00455">
    <property type="entry name" value="AMP_BINDING"/>
    <property type="match status" value="1"/>
</dbReference>
<keyword evidence="4" id="KW-1185">Reference proteome</keyword>
<evidence type="ECO:0000259" key="1">
    <source>
        <dbReference type="Pfam" id="PF00501"/>
    </source>
</evidence>
<protein>
    <submittedName>
        <fullName evidence="3">Long-chain-fatty-acid--CoA ligase</fullName>
        <ecNumber evidence="3">6.2.1.3</ecNumber>
    </submittedName>
</protein>